<comment type="similarity">
    <text evidence="2">Belongs to the resistance-nodulation-cell division (RND) (TC 2.A.6) family. MmpL subfamily.</text>
</comment>
<keyword evidence="11" id="KW-1185">Reference proteome</keyword>
<keyword evidence="3" id="KW-1003">Cell membrane</keyword>
<feature type="transmembrane region" description="Helical" evidence="8">
    <location>
        <begin position="605"/>
        <end position="629"/>
    </location>
</feature>
<sequence>MTHQGTGVDRATVDRAQAPPPRLSRSAQHRPWTTILLWVLFCGLSGLLAADVSDRLVGGGFTASGAESELAQARTQERFGVADPDVLLLFRAQAGGPTGPALRQQVKSVVTAPAVTRLAEPLPTSPDGAPSLDASATTALVPLVLDGDTEEAKRRTLEELRSAVRPPSAVTLSYGGPIAFLDEASSRSQADLVRAELLAAPLLFVLLLLIFRGLAAAMLPLLTGAAAVVIGMAVLRVATEFTEVSAFAVNLVSMLGLGLAVDYALLILTRYRRERRRGLTAEQARAISLRTAGRTVLVTSAVVTAALAVLALFPLAFMRSLAIGGCAVVVADVAAALTLLPALMAVLGPRVDAGHGPVRWSRRSGRTKRPEGERWHTLAALVARRPALWLIACTVVLLAMAAPALRTTFGGIGEGTLPSSSASRRVAEEIRETFPALQPARIQAVVDLAAPPDSTAGKEALRTWLGRVAALPSTPRAEVTAVRGNALLVSVGATGEPDADRRTVRALRALAPPQGGSVLVGGSAATDTDMTDALSARLPLVVGLVMAVTSLLLLLVFRSVLVPVKAIVTSALSTFACLGVMTWVFQDGHLASLLGFSALGYVETTQPVVVLVVLYALSVDYELFLLARVREEYRSTGDNRHAVIAGLRDTGTVITGAAALLLVVIGALTTSSVIAIKEVGVGLFAGVLIDATLVRLFLVPAALLVAGRANWWPGRSPCVTGPSGIAKLPAPAADPRMNTDVQPPQPVPDGAGTPGSPGTHPSRLEEKR</sequence>
<feature type="transmembrane region" description="Helical" evidence="8">
    <location>
        <begin position="322"/>
        <end position="347"/>
    </location>
</feature>
<protein>
    <submittedName>
        <fullName evidence="10">MMPL family transporter</fullName>
    </submittedName>
</protein>
<dbReference type="PANTHER" id="PTHR33406">
    <property type="entry name" value="MEMBRANE PROTEIN MJ1562-RELATED"/>
    <property type="match status" value="1"/>
</dbReference>
<evidence type="ECO:0000256" key="5">
    <source>
        <dbReference type="ARBA" id="ARBA00022989"/>
    </source>
</evidence>
<evidence type="ECO:0000256" key="4">
    <source>
        <dbReference type="ARBA" id="ARBA00022692"/>
    </source>
</evidence>
<dbReference type="PANTHER" id="PTHR33406:SF11">
    <property type="entry name" value="MEMBRANE PROTEIN SCO6666-RELATED"/>
    <property type="match status" value="1"/>
</dbReference>
<dbReference type="EMBL" id="CP099468">
    <property type="protein sequence ID" value="USQ85658.1"/>
    <property type="molecule type" value="Genomic_DNA"/>
</dbReference>
<dbReference type="Gene3D" id="1.20.1640.10">
    <property type="entry name" value="Multidrug efflux transporter AcrB transmembrane domain"/>
    <property type="match status" value="2"/>
</dbReference>
<dbReference type="InterPro" id="IPR050545">
    <property type="entry name" value="Mycobact_MmpL"/>
</dbReference>
<feature type="domain" description="SSD" evidence="9">
    <location>
        <begin position="217"/>
        <end position="346"/>
    </location>
</feature>
<feature type="transmembrane region" description="Helical" evidence="8">
    <location>
        <begin position="564"/>
        <end position="585"/>
    </location>
</feature>
<evidence type="ECO:0000256" key="7">
    <source>
        <dbReference type="SAM" id="MobiDB-lite"/>
    </source>
</evidence>
<keyword evidence="6 8" id="KW-0472">Membrane</keyword>
<evidence type="ECO:0000256" key="6">
    <source>
        <dbReference type="ARBA" id="ARBA00023136"/>
    </source>
</evidence>
<feature type="transmembrane region" description="Helical" evidence="8">
    <location>
        <begin position="32"/>
        <end position="50"/>
    </location>
</feature>
<evidence type="ECO:0000256" key="3">
    <source>
        <dbReference type="ARBA" id="ARBA00022475"/>
    </source>
</evidence>
<dbReference type="InterPro" id="IPR000731">
    <property type="entry name" value="SSD"/>
</dbReference>
<dbReference type="Proteomes" id="UP001056374">
    <property type="component" value="Chromosome"/>
</dbReference>
<feature type="transmembrane region" description="Helical" evidence="8">
    <location>
        <begin position="244"/>
        <end position="268"/>
    </location>
</feature>
<comment type="subcellular location">
    <subcellularLocation>
        <location evidence="1">Cell membrane</location>
        <topology evidence="1">Multi-pass membrane protein</topology>
    </subcellularLocation>
</comment>
<name>A0ABY4Z9E1_9ACTN</name>
<feature type="transmembrane region" description="Helical" evidence="8">
    <location>
        <begin position="538"/>
        <end position="557"/>
    </location>
</feature>
<evidence type="ECO:0000313" key="10">
    <source>
        <dbReference type="EMBL" id="USQ85658.1"/>
    </source>
</evidence>
<evidence type="ECO:0000313" key="11">
    <source>
        <dbReference type="Proteomes" id="UP001056374"/>
    </source>
</evidence>
<evidence type="ECO:0000259" key="9">
    <source>
        <dbReference type="PROSITE" id="PS50156"/>
    </source>
</evidence>
<dbReference type="RefSeq" id="WP_252550832.1">
    <property type="nucleotide sequence ID" value="NZ_CP099468.1"/>
</dbReference>
<feature type="transmembrane region" description="Helical" evidence="8">
    <location>
        <begin position="295"/>
        <end position="316"/>
    </location>
</feature>
<proteinExistence type="inferred from homology"/>
<feature type="region of interest" description="Disordered" evidence="7">
    <location>
        <begin position="723"/>
        <end position="768"/>
    </location>
</feature>
<feature type="transmembrane region" description="Helical" evidence="8">
    <location>
        <begin position="650"/>
        <end position="676"/>
    </location>
</feature>
<feature type="transmembrane region" description="Helical" evidence="8">
    <location>
        <begin position="218"/>
        <end position="238"/>
    </location>
</feature>
<accession>A0ABY4Z9E1</accession>
<reference evidence="10" key="1">
    <citation type="submission" date="2022-06" db="EMBL/GenBank/DDBJ databases">
        <title>Complete genome sequence of soil microorganisms Streptomyces sp. Qhu-M197 isolated from Alpine meadows habitats on the Tibetan Plateau.</title>
        <authorList>
            <person name="Zhang B."/>
            <person name="Xiang X."/>
            <person name="Fan J."/>
        </authorList>
    </citation>
    <scope>NUCLEOTIDE SEQUENCE</scope>
    <source>
        <strain evidence="10">Qhu-M197</strain>
    </source>
</reference>
<evidence type="ECO:0000256" key="8">
    <source>
        <dbReference type="SAM" id="Phobius"/>
    </source>
</evidence>
<organism evidence="10 11">
    <name type="scientific">Streptomyces phaeoluteigriseus</name>
    <dbReference type="NCBI Taxonomy" id="114686"/>
    <lineage>
        <taxon>Bacteria</taxon>
        <taxon>Bacillati</taxon>
        <taxon>Actinomycetota</taxon>
        <taxon>Actinomycetes</taxon>
        <taxon>Kitasatosporales</taxon>
        <taxon>Streptomycetaceae</taxon>
        <taxon>Streptomyces</taxon>
        <taxon>Streptomyces aurantiacus group</taxon>
    </lineage>
</organism>
<feature type="transmembrane region" description="Helical" evidence="8">
    <location>
        <begin position="387"/>
        <end position="405"/>
    </location>
</feature>
<dbReference type="InterPro" id="IPR004869">
    <property type="entry name" value="MMPL_dom"/>
</dbReference>
<feature type="transmembrane region" description="Helical" evidence="8">
    <location>
        <begin position="192"/>
        <end position="211"/>
    </location>
</feature>
<evidence type="ECO:0000256" key="1">
    <source>
        <dbReference type="ARBA" id="ARBA00004651"/>
    </source>
</evidence>
<dbReference type="PROSITE" id="PS50156">
    <property type="entry name" value="SSD"/>
    <property type="match status" value="1"/>
</dbReference>
<dbReference type="Pfam" id="PF03176">
    <property type="entry name" value="MMPL"/>
    <property type="match status" value="2"/>
</dbReference>
<dbReference type="SUPFAM" id="SSF82866">
    <property type="entry name" value="Multidrug efflux transporter AcrB transmembrane domain"/>
    <property type="match status" value="2"/>
</dbReference>
<keyword evidence="5 8" id="KW-1133">Transmembrane helix</keyword>
<feature type="region of interest" description="Disordered" evidence="7">
    <location>
        <begin position="1"/>
        <end position="26"/>
    </location>
</feature>
<gene>
    <name evidence="10" type="ORF">NFX46_18965</name>
</gene>
<feature type="transmembrane region" description="Helical" evidence="8">
    <location>
        <begin position="682"/>
        <end position="706"/>
    </location>
</feature>
<evidence type="ECO:0000256" key="2">
    <source>
        <dbReference type="ARBA" id="ARBA00010157"/>
    </source>
</evidence>
<keyword evidence="4 8" id="KW-0812">Transmembrane</keyword>